<dbReference type="EMBL" id="CZPT02001559">
    <property type="protein sequence ID" value="SCU71045.1"/>
    <property type="molecule type" value="Genomic_DNA"/>
</dbReference>
<dbReference type="VEuPathDB" id="TriTrypDB:TEOVI_000262500"/>
<organism evidence="2 3">
    <name type="scientific">Trypanosoma equiperdum</name>
    <dbReference type="NCBI Taxonomy" id="5694"/>
    <lineage>
        <taxon>Eukaryota</taxon>
        <taxon>Discoba</taxon>
        <taxon>Euglenozoa</taxon>
        <taxon>Kinetoplastea</taxon>
        <taxon>Metakinetoplastina</taxon>
        <taxon>Trypanosomatida</taxon>
        <taxon>Trypanosomatidae</taxon>
        <taxon>Trypanosoma</taxon>
    </lineage>
</organism>
<feature type="compositionally biased region" description="Polar residues" evidence="1">
    <location>
        <begin position="14"/>
        <end position="32"/>
    </location>
</feature>
<dbReference type="RefSeq" id="XP_067081766.1">
    <property type="nucleotide sequence ID" value="XM_067225665.1"/>
</dbReference>
<evidence type="ECO:0000313" key="2">
    <source>
        <dbReference type="EMBL" id="SCU71045.1"/>
    </source>
</evidence>
<evidence type="ECO:0000256" key="1">
    <source>
        <dbReference type="SAM" id="MobiDB-lite"/>
    </source>
</evidence>
<accession>A0A1G4IFX3</accession>
<dbReference type="Proteomes" id="UP000195570">
    <property type="component" value="Unassembled WGS sequence"/>
</dbReference>
<sequence>MFRGGQSIPLEMQPLSQSSRTSDTNDHPSSPNLVADPCSRRVVLTGSCRDDCRLRGKAPVTVGRSRTDGRVSSTQNSSTWRNSTEFGNLYSRDGMPSAVSTCGGLTRSTTISSSNLGGVTPQFFASGVFLQSVDTYIGELPAAEGSVEGHEVIPALLCAREPQDVVVIDENDPIWCDLLALGGGAESLEMTQNTVSRLMSMEAVPRLPLLPLTVEHMG</sequence>
<keyword evidence="3" id="KW-1185">Reference proteome</keyword>
<name>A0A1G4IFX3_TRYEQ</name>
<evidence type="ECO:0000313" key="3">
    <source>
        <dbReference type="Proteomes" id="UP000195570"/>
    </source>
</evidence>
<feature type="region of interest" description="Disordered" evidence="1">
    <location>
        <begin position="63"/>
        <end position="84"/>
    </location>
</feature>
<dbReference type="GeneID" id="92376565"/>
<feature type="region of interest" description="Disordered" evidence="1">
    <location>
        <begin position="1"/>
        <end position="36"/>
    </location>
</feature>
<dbReference type="AlphaFoldDB" id="A0A1G4IFX3"/>
<reference evidence="2" key="1">
    <citation type="submission" date="2016-09" db="EMBL/GenBank/DDBJ databases">
        <authorList>
            <person name="Hebert L."/>
            <person name="Moumen B."/>
        </authorList>
    </citation>
    <scope>NUCLEOTIDE SEQUENCE [LARGE SCALE GENOMIC DNA]</scope>
    <source>
        <strain evidence="2">OVI</strain>
    </source>
</reference>
<gene>
    <name evidence="2" type="ORF">TEOVI_000262500</name>
</gene>
<comment type="caution">
    <text evidence="2">The sequence shown here is derived from an EMBL/GenBank/DDBJ whole genome shotgun (WGS) entry which is preliminary data.</text>
</comment>
<proteinExistence type="predicted"/>
<feature type="compositionally biased region" description="Polar residues" evidence="1">
    <location>
        <begin position="70"/>
        <end position="84"/>
    </location>
</feature>
<protein>
    <submittedName>
        <fullName evidence="2">Uncharacterized protein</fullName>
    </submittedName>
</protein>